<feature type="compositionally biased region" description="Pro residues" evidence="5">
    <location>
        <begin position="317"/>
        <end position="329"/>
    </location>
</feature>
<dbReference type="SUPFAM" id="SSF49447">
    <property type="entry name" value="Second domain of Mu2 adaptin subunit (ap50) of ap2 adaptor"/>
    <property type="match status" value="1"/>
</dbReference>
<feature type="region of interest" description="Disordered" evidence="5">
    <location>
        <begin position="693"/>
        <end position="729"/>
    </location>
</feature>
<feature type="compositionally biased region" description="Pro residues" evidence="5">
    <location>
        <begin position="423"/>
        <end position="458"/>
    </location>
</feature>
<dbReference type="AlphaFoldDB" id="A0A1D2MXY6"/>
<feature type="compositionally biased region" description="Low complexity" evidence="5">
    <location>
        <begin position="370"/>
        <end position="386"/>
    </location>
</feature>
<accession>A0A1D2MXY6</accession>
<dbReference type="InterPro" id="IPR028565">
    <property type="entry name" value="MHD"/>
</dbReference>
<dbReference type="Gene3D" id="2.60.40.1170">
    <property type="entry name" value="Mu homology domain, subdomain B"/>
    <property type="match status" value="1"/>
</dbReference>
<gene>
    <name evidence="8" type="ORF">Ocin01_08767</name>
</gene>
<comment type="similarity">
    <text evidence="2">Belongs to the Stoned B family.</text>
</comment>
<dbReference type="PANTHER" id="PTHR10529">
    <property type="entry name" value="AP COMPLEX SUBUNIT MU"/>
    <property type="match status" value="1"/>
</dbReference>
<dbReference type="EMBL" id="LJIJ01000395">
    <property type="protein sequence ID" value="ODM97913.1"/>
    <property type="molecule type" value="Genomic_DNA"/>
</dbReference>
<dbReference type="GO" id="GO:0006897">
    <property type="term" value="P:endocytosis"/>
    <property type="evidence" value="ECO:0007669"/>
    <property type="project" value="UniProtKB-KW"/>
</dbReference>
<evidence type="ECO:0000259" key="7">
    <source>
        <dbReference type="PROSITE" id="PS51072"/>
    </source>
</evidence>
<feature type="region of interest" description="Disordered" evidence="5">
    <location>
        <begin position="275"/>
        <end position="458"/>
    </location>
</feature>
<evidence type="ECO:0000313" key="8">
    <source>
        <dbReference type="EMBL" id="ODM97913.1"/>
    </source>
</evidence>
<feature type="compositionally biased region" description="Low complexity" evidence="5">
    <location>
        <begin position="275"/>
        <end position="289"/>
    </location>
</feature>
<evidence type="ECO:0000256" key="2">
    <source>
        <dbReference type="ARBA" id="ARBA00005579"/>
    </source>
</evidence>
<feature type="domain" description="SHD" evidence="6">
    <location>
        <begin position="745"/>
        <end position="919"/>
    </location>
</feature>
<evidence type="ECO:0000256" key="1">
    <source>
        <dbReference type="ARBA" id="ARBA00004496"/>
    </source>
</evidence>
<keyword evidence="3" id="KW-0963">Cytoplasm</keyword>
<feature type="region of interest" description="Disordered" evidence="5">
    <location>
        <begin position="576"/>
        <end position="644"/>
    </location>
</feature>
<dbReference type="InterPro" id="IPR012320">
    <property type="entry name" value="SHD_dom"/>
</dbReference>
<dbReference type="Proteomes" id="UP000094527">
    <property type="component" value="Unassembled WGS sequence"/>
</dbReference>
<dbReference type="OMA" id="SFFCHIT"/>
<organism evidence="8 9">
    <name type="scientific">Orchesella cincta</name>
    <name type="common">Springtail</name>
    <name type="synonym">Podura cincta</name>
    <dbReference type="NCBI Taxonomy" id="48709"/>
    <lineage>
        <taxon>Eukaryota</taxon>
        <taxon>Metazoa</taxon>
        <taxon>Ecdysozoa</taxon>
        <taxon>Arthropoda</taxon>
        <taxon>Hexapoda</taxon>
        <taxon>Collembola</taxon>
        <taxon>Entomobryomorpha</taxon>
        <taxon>Entomobryoidea</taxon>
        <taxon>Orchesellidae</taxon>
        <taxon>Orchesellinae</taxon>
        <taxon>Orchesella</taxon>
    </lineage>
</organism>
<feature type="compositionally biased region" description="Pro residues" evidence="5">
    <location>
        <begin position="387"/>
        <end position="405"/>
    </location>
</feature>
<dbReference type="OrthoDB" id="10063141at2759"/>
<evidence type="ECO:0000256" key="4">
    <source>
        <dbReference type="ARBA" id="ARBA00022583"/>
    </source>
</evidence>
<dbReference type="PROSITE" id="PS51072">
    <property type="entry name" value="MHD"/>
    <property type="match status" value="1"/>
</dbReference>
<comment type="caution">
    <text evidence="8">The sequence shown here is derived from an EMBL/GenBank/DDBJ whole genome shotgun (WGS) entry which is preliminary data.</text>
</comment>
<evidence type="ECO:0000256" key="5">
    <source>
        <dbReference type="SAM" id="MobiDB-lite"/>
    </source>
</evidence>
<feature type="compositionally biased region" description="Low complexity" evidence="5">
    <location>
        <begin position="576"/>
        <end position="586"/>
    </location>
</feature>
<comment type="subcellular location">
    <subcellularLocation>
        <location evidence="1">Cytoplasm</location>
    </subcellularLocation>
</comment>
<feature type="region of interest" description="Disordered" evidence="5">
    <location>
        <begin position="174"/>
        <end position="240"/>
    </location>
</feature>
<feature type="compositionally biased region" description="Pro residues" evidence="5">
    <location>
        <begin position="336"/>
        <end position="361"/>
    </location>
</feature>
<keyword evidence="4" id="KW-0254">Endocytosis</keyword>
<dbReference type="GO" id="GO:0005737">
    <property type="term" value="C:cytoplasm"/>
    <property type="evidence" value="ECO:0007669"/>
    <property type="project" value="UniProtKB-SubCell"/>
</dbReference>
<feature type="compositionally biased region" description="Basic and acidic residues" evidence="5">
    <location>
        <begin position="301"/>
        <end position="310"/>
    </location>
</feature>
<feature type="domain" description="MHD" evidence="7">
    <location>
        <begin position="923"/>
        <end position="1222"/>
    </location>
</feature>
<keyword evidence="9" id="KW-1185">Reference proteome</keyword>
<dbReference type="STRING" id="48709.A0A1D2MXY6"/>
<feature type="compositionally biased region" description="Pro residues" evidence="5">
    <location>
        <begin position="200"/>
        <end position="209"/>
    </location>
</feature>
<feature type="compositionally biased region" description="Gly residues" evidence="5">
    <location>
        <begin position="587"/>
        <end position="604"/>
    </location>
</feature>
<dbReference type="PRINTS" id="PR01217">
    <property type="entry name" value="PRICHEXTENSN"/>
</dbReference>
<name>A0A1D2MXY6_ORCCI</name>
<dbReference type="PROSITE" id="PS51070">
    <property type="entry name" value="SHD"/>
    <property type="match status" value="1"/>
</dbReference>
<dbReference type="InterPro" id="IPR036168">
    <property type="entry name" value="AP2_Mu_C_sf"/>
</dbReference>
<evidence type="ECO:0000256" key="3">
    <source>
        <dbReference type="ARBA" id="ARBA00022490"/>
    </source>
</evidence>
<proteinExistence type="inferred from homology"/>
<reference evidence="8 9" key="1">
    <citation type="journal article" date="2016" name="Genome Biol. Evol.">
        <title>Gene Family Evolution Reflects Adaptation to Soil Environmental Stressors in the Genome of the Collembolan Orchesella cincta.</title>
        <authorList>
            <person name="Faddeeva-Vakhrusheva A."/>
            <person name="Derks M.F."/>
            <person name="Anvar S.Y."/>
            <person name="Agamennone V."/>
            <person name="Suring W."/>
            <person name="Smit S."/>
            <person name="van Straalen N.M."/>
            <person name="Roelofs D."/>
        </authorList>
    </citation>
    <scope>NUCLEOTIDE SEQUENCE [LARGE SCALE GENOMIC DNA]</scope>
    <source>
        <tissue evidence="8">Mixed pool</tissue>
    </source>
</reference>
<evidence type="ECO:0000259" key="6">
    <source>
        <dbReference type="PROSITE" id="PS51070"/>
    </source>
</evidence>
<protein>
    <submittedName>
        <fullName evidence="8">Protein stoned-B</fullName>
    </submittedName>
</protein>
<sequence length="1272" mass="138654">MAQSLNPFLFEADYGDMMCGVGAVVTAADINPFLSYQPEATYTTMTHETGIMSTAGGGGATNPFASFADPVMDLGMGSTQASIMNSVVDTTQQSTGGALFSTAPSAIDQGMSLFGGGDESSSSVAVEQLLDMTDEPVRPPPASVPSSTKDLLETVTGALEATSDSLLDRLRATQPSPVPQVIQPSPSPRSPSPDLLMGDEPPPPPPPSANPLHPSPGLNQVDSIMDMFDTPKSTSGPKSAQEIMGLLGAPSVSPPAEPFKQPQENQIISTETATTGLATATTPEQTTTVEDQKPTQVEDVPLVKKQEIEPVKVAPQPMRPPPPAPAPKQPPERPKLPPPVQHPVAPTPQPTTPPSPPPPQPINVEEMKAPEPVAAAVVVPEQRSPLPSRPPPPVPPAPRASPQPPQTNSMEHIMQHLAKITSPSPPTMTPSPTKAPPPVPPQPSAPILPQPSVPIPTQPSVPTAPVAVPVAAPFFEPSAAATSITDSSPLFSSNAVSSSPFGATQSSTILNETFFNTPAAPPLVTPKPAPVTFAAASAKMGDSFDAFEAKFSRAANVEVVSSSFDAFGGAMPDTTASSTTDSAWGDDGIGGGGFGSSDTGGFGTDGFDNFLSLTEPPPVPQSTPAKRSQAGDDDDDFEAAEDKDMSIVIKPRADKDFTLALAPALAPPPKSPAMSTGSAFSDENTAFVPFLSSAKDTTKPGSRELPVGATMHKSDSQDSPQTPLFEEDQSQPLEDFPRITYEGEGWEMHMRLPNKKKITGQRFWKKVFVKVGYQNEVPAVLIYNNKGEKDPFQEIPLQPCYSVSEISAQQFDQYGKVFTIKLQYIFYKERPGVRPGQISKASRISDKLSQFAAYAIQGDYAGVKEFGSDLKKLGAPIEHSPQISQLVKLGVPNFEDVKQFSTWIEENLFRMSVHRDRAINYKTEEIQVTIVDEYYVEQDIYGVVTRQIARVRLFFLSFLNGVAEVEMGVNDLIRPVPTEEWIRMEAIEFSNCVQLDEFDKTQTIKFKPPDACYIELMRFRVRPPRHRELPLQVKTVFTILGQRIDIRSDILVPGFTSRKLGQIPCEDVMVRFPIPEEWIYMFRVEKHFRYGSVKSAHRRSGKVKGIERFLGAVEAVEQSLMETTSGQAKYEHHHKAIVWRIPRLPKEGQGAYTTHSFFCHITLQAHERIPENLSKHCHVEFTMPHTTISHTVCRSISVPSCDEPPEKCCRYLSRHEYVVEVEHTQGVTPAHTLQLQKLKRRNLLHHLPKNQCLVKPYLTRTFLMMIKKQVLE</sequence>
<dbReference type="InterPro" id="IPR050431">
    <property type="entry name" value="Adaptor_comp_med_subunit"/>
</dbReference>
<evidence type="ECO:0000313" key="9">
    <source>
        <dbReference type="Proteomes" id="UP000094527"/>
    </source>
</evidence>
<dbReference type="Pfam" id="PF00928">
    <property type="entry name" value="Adap_comp_sub"/>
    <property type="match status" value="1"/>
</dbReference>